<dbReference type="Gene3D" id="1.40.20.10">
    <property type="entry name" value="CHAD domain"/>
    <property type="match status" value="1"/>
</dbReference>
<dbReference type="OrthoDB" id="4793512at2"/>
<dbReference type="SMART" id="SM00880">
    <property type="entry name" value="CHAD"/>
    <property type="match status" value="1"/>
</dbReference>
<protein>
    <submittedName>
        <fullName evidence="3">Uncharacterized conserved protein</fullName>
    </submittedName>
</protein>
<feature type="domain" description="CHAD" evidence="2">
    <location>
        <begin position="15"/>
        <end position="289"/>
    </location>
</feature>
<dbReference type="InterPro" id="IPR038186">
    <property type="entry name" value="CHAD_dom_sf"/>
</dbReference>
<accession>C7MD60</accession>
<dbReference type="PANTHER" id="PTHR39339:SF1">
    <property type="entry name" value="CHAD DOMAIN-CONTAINING PROTEIN"/>
    <property type="match status" value="1"/>
</dbReference>
<keyword evidence="4" id="KW-1185">Reference proteome</keyword>
<dbReference type="PANTHER" id="PTHR39339">
    <property type="entry name" value="SLR1444 PROTEIN"/>
    <property type="match status" value="1"/>
</dbReference>
<proteinExistence type="predicted"/>
<gene>
    <name evidence="3" type="ordered locus">Bfae_16960</name>
</gene>
<dbReference type="KEGG" id="bfa:Bfae_16960"/>
<feature type="compositionally biased region" description="Low complexity" evidence="1">
    <location>
        <begin position="288"/>
        <end position="307"/>
    </location>
</feature>
<evidence type="ECO:0000256" key="1">
    <source>
        <dbReference type="SAM" id="MobiDB-lite"/>
    </source>
</evidence>
<dbReference type="STRING" id="446465.Bfae_16960"/>
<dbReference type="PROSITE" id="PS51708">
    <property type="entry name" value="CHAD"/>
    <property type="match status" value="1"/>
</dbReference>
<name>C7MD60_BRAFD</name>
<dbReference type="EMBL" id="CP001643">
    <property type="protein sequence ID" value="ACU85517.1"/>
    <property type="molecule type" value="Genomic_DNA"/>
</dbReference>
<sequence>MTPDDALSCYLHLHTTTALQGLSLVPADATADESGAAEARKELDRLLGVETVHGMRTSLRRVRAALLLIDPVPPVPALLDDDLRGVSRALSEVRDADVLTASLLAEIDGLPAQHVHGTVRADLLEALAVKRRDGLDVVRRSRGEPSWQRALEQLEAWRHRPPRLTAGPPLLLLDQARAEVRRRLRDADGDHRGLHAARRAAKRWRYAAELLCPALPEAAAHFAAATLIHERLGTLQDAVVARDFLAGLARAGAESGRDVATTQLLHQRAQQRIDEAVSHAPELLVPLLRPVPVRPPSSRSQARSSSVTPRSREGRGGGPAPGPGAP</sequence>
<evidence type="ECO:0000259" key="2">
    <source>
        <dbReference type="PROSITE" id="PS51708"/>
    </source>
</evidence>
<feature type="region of interest" description="Disordered" evidence="1">
    <location>
        <begin position="288"/>
        <end position="326"/>
    </location>
</feature>
<dbReference type="AlphaFoldDB" id="C7MD60"/>
<organism evidence="3 4">
    <name type="scientific">Brachybacterium faecium (strain ATCC 43885 / DSM 4810 / JCM 11609 / LMG 19847 / NBRC 14762 / NCIMB 9860 / 6-10)</name>
    <dbReference type="NCBI Taxonomy" id="446465"/>
    <lineage>
        <taxon>Bacteria</taxon>
        <taxon>Bacillati</taxon>
        <taxon>Actinomycetota</taxon>
        <taxon>Actinomycetes</taxon>
        <taxon>Micrococcales</taxon>
        <taxon>Dermabacteraceae</taxon>
        <taxon>Brachybacterium</taxon>
    </lineage>
</organism>
<evidence type="ECO:0000313" key="4">
    <source>
        <dbReference type="Proteomes" id="UP000001919"/>
    </source>
</evidence>
<dbReference type="eggNOG" id="COG5607">
    <property type="taxonomic scope" value="Bacteria"/>
</dbReference>
<dbReference type="InterPro" id="IPR007899">
    <property type="entry name" value="CHAD_dom"/>
</dbReference>
<dbReference type="Pfam" id="PF05235">
    <property type="entry name" value="CHAD"/>
    <property type="match status" value="1"/>
</dbReference>
<dbReference type="Proteomes" id="UP000001919">
    <property type="component" value="Chromosome"/>
</dbReference>
<evidence type="ECO:0000313" key="3">
    <source>
        <dbReference type="EMBL" id="ACU85517.1"/>
    </source>
</evidence>
<reference evidence="3 4" key="1">
    <citation type="journal article" date="2009" name="Stand. Genomic Sci.">
        <title>Complete genome sequence of Brachybacterium faecium type strain (Schefferle 6-10).</title>
        <authorList>
            <person name="Lapidus A."/>
            <person name="Pukall R."/>
            <person name="Labuttii K."/>
            <person name="Copeland A."/>
            <person name="Del Rio T.G."/>
            <person name="Nolan M."/>
            <person name="Chen F."/>
            <person name="Lucas S."/>
            <person name="Tice H."/>
            <person name="Cheng J.F."/>
            <person name="Bruce D."/>
            <person name="Goodwin L."/>
            <person name="Pitluck S."/>
            <person name="Rohde M."/>
            <person name="Goker M."/>
            <person name="Pati A."/>
            <person name="Ivanova N."/>
            <person name="Mavrommatis K."/>
            <person name="Chen A."/>
            <person name="Palaniappan K."/>
            <person name="D'haeseleer P."/>
            <person name="Chain P."/>
            <person name="Bristow J."/>
            <person name="Eisen J.A."/>
            <person name="Markowitz V."/>
            <person name="Hugenholtz P."/>
            <person name="Kyrpides N.C."/>
            <person name="Klenk H.P."/>
        </authorList>
    </citation>
    <scope>NUCLEOTIDE SEQUENCE [LARGE SCALE GENOMIC DNA]</scope>
    <source>
        <strain evidence="4">ATCC 43885 / DSM 4810 / JCM 11609 / LMG 19847 / NBRC 14762 / NCIMB 9860 / 6-10</strain>
    </source>
</reference>
<dbReference type="HOGENOM" id="CLU_851721_0_0_11"/>